<dbReference type="Proteomes" id="UP000235145">
    <property type="component" value="Unassembled WGS sequence"/>
</dbReference>
<feature type="transmembrane region" description="Helical" evidence="1">
    <location>
        <begin position="7"/>
        <end position="24"/>
    </location>
</feature>
<dbReference type="AlphaFoldDB" id="A0A9R1V4Z4"/>
<dbReference type="EMBL" id="NBSK02000007">
    <property type="protein sequence ID" value="KAJ0198345.1"/>
    <property type="molecule type" value="Genomic_DNA"/>
</dbReference>
<comment type="caution">
    <text evidence="2">The sequence shown here is derived from an EMBL/GenBank/DDBJ whole genome shotgun (WGS) entry which is preliminary data.</text>
</comment>
<accession>A0A9R1V4Z4</accession>
<name>A0A9R1V4Z4_LACSA</name>
<feature type="transmembrane region" description="Helical" evidence="1">
    <location>
        <begin position="36"/>
        <end position="56"/>
    </location>
</feature>
<protein>
    <recommendedName>
        <fullName evidence="4">RNA-directed DNA polymerase, eukaryota, reverse transcriptase zinc-binding domain protein</fullName>
    </recommendedName>
</protein>
<evidence type="ECO:0000256" key="1">
    <source>
        <dbReference type="SAM" id="Phobius"/>
    </source>
</evidence>
<organism evidence="2 3">
    <name type="scientific">Lactuca sativa</name>
    <name type="common">Garden lettuce</name>
    <dbReference type="NCBI Taxonomy" id="4236"/>
    <lineage>
        <taxon>Eukaryota</taxon>
        <taxon>Viridiplantae</taxon>
        <taxon>Streptophyta</taxon>
        <taxon>Embryophyta</taxon>
        <taxon>Tracheophyta</taxon>
        <taxon>Spermatophyta</taxon>
        <taxon>Magnoliopsida</taxon>
        <taxon>eudicotyledons</taxon>
        <taxon>Gunneridae</taxon>
        <taxon>Pentapetalae</taxon>
        <taxon>asterids</taxon>
        <taxon>campanulids</taxon>
        <taxon>Asterales</taxon>
        <taxon>Asteraceae</taxon>
        <taxon>Cichorioideae</taxon>
        <taxon>Cichorieae</taxon>
        <taxon>Lactucinae</taxon>
        <taxon>Lactuca</taxon>
    </lineage>
</organism>
<keyword evidence="1" id="KW-1133">Transmembrane helix</keyword>
<proteinExistence type="predicted"/>
<reference evidence="2 3" key="1">
    <citation type="journal article" date="2017" name="Nat. Commun.">
        <title>Genome assembly with in vitro proximity ligation data and whole-genome triplication in lettuce.</title>
        <authorList>
            <person name="Reyes-Chin-Wo S."/>
            <person name="Wang Z."/>
            <person name="Yang X."/>
            <person name="Kozik A."/>
            <person name="Arikit S."/>
            <person name="Song C."/>
            <person name="Xia L."/>
            <person name="Froenicke L."/>
            <person name="Lavelle D.O."/>
            <person name="Truco M.J."/>
            <person name="Xia R."/>
            <person name="Zhu S."/>
            <person name="Xu C."/>
            <person name="Xu H."/>
            <person name="Xu X."/>
            <person name="Cox K."/>
            <person name="Korf I."/>
            <person name="Meyers B.C."/>
            <person name="Michelmore R.W."/>
        </authorList>
    </citation>
    <scope>NUCLEOTIDE SEQUENCE [LARGE SCALE GENOMIC DNA]</scope>
    <source>
        <strain evidence="3">cv. Salinas</strain>
        <tissue evidence="2">Seedlings</tissue>
    </source>
</reference>
<keyword evidence="1" id="KW-0812">Transmembrane</keyword>
<evidence type="ECO:0008006" key="4">
    <source>
        <dbReference type="Google" id="ProtNLM"/>
    </source>
</evidence>
<evidence type="ECO:0000313" key="3">
    <source>
        <dbReference type="Proteomes" id="UP000235145"/>
    </source>
</evidence>
<evidence type="ECO:0000313" key="2">
    <source>
        <dbReference type="EMBL" id="KAJ0198345.1"/>
    </source>
</evidence>
<keyword evidence="1" id="KW-0472">Membrane</keyword>
<sequence>MRKGCQVAFLYLGLPIEAMMSWFLGWNLVTFHSVSIYAFKVGVGFSRYLLYVYFFLGRGGNLHLIKWDVVLANQTKGRLDIGSLDAFNNVVLFKWKWCHNNNDVWCKVIKALHGQDGLNQVGVILTTGV</sequence>
<gene>
    <name evidence="2" type="ORF">LSAT_V11C700376390</name>
</gene>
<keyword evidence="3" id="KW-1185">Reference proteome</keyword>